<accession>A0ABY6AAC4</accession>
<dbReference type="InterPro" id="IPR054297">
    <property type="entry name" value="DUF7033"/>
</dbReference>
<name>A0ABY6AAC4_9GAMM</name>
<dbReference type="SUPFAM" id="SSF88713">
    <property type="entry name" value="Glycoside hydrolase/deacetylase"/>
    <property type="match status" value="1"/>
</dbReference>
<dbReference type="Proteomes" id="UP001065322">
    <property type="component" value="Chromosome"/>
</dbReference>
<evidence type="ECO:0000313" key="3">
    <source>
        <dbReference type="Proteomes" id="UP001065322"/>
    </source>
</evidence>
<feature type="domain" description="DUF7033" evidence="1">
    <location>
        <begin position="114"/>
        <end position="198"/>
    </location>
</feature>
<reference evidence="3" key="1">
    <citation type="submission" date="2020-06" db="EMBL/GenBank/DDBJ databases">
        <title>Thalassolituus marinus alknpb1M-1, a hydrocarbon-degrading bacterium isolated from the deep-sea overlying water using an in-situ strategy from the South China Sea basin.</title>
        <authorList>
            <person name="Dong C."/>
            <person name="Chen Y."/>
            <person name="Shao Z."/>
        </authorList>
    </citation>
    <scope>NUCLEOTIDE SEQUENCE [LARGE SCALE GENOMIC DNA]</scope>
    <source>
        <strain evidence="3">alknpb1M-1</strain>
    </source>
</reference>
<evidence type="ECO:0000259" key="1">
    <source>
        <dbReference type="Pfam" id="PF23019"/>
    </source>
</evidence>
<sequence length="454" mass="52473">MLIVSIPDYCQSQITYSLNVLLKYFLGLDFIISDKVSSCIEIRCQSSIKVLSIDVSFFSGAVDNWLKSDSLPLLPLRSWKPQDDNLRAILVNEELPILYGKGLIVDDGDHVQLGIDIFGSAFFMLSRYEELVVQDRDNHDRFPGTSSLAYKANFLDRPIINEYLEVLWFSMSRLWPALDRKKHTASIRVSCDVDDPFDSLVNKPLGLFKTALMDVIKRKDIILAFKRVLNAIIAPLKIYKLDPYNTFDWYMDACERNGLKATFYFIVNHSAGKIDGEYSIQEQRIQQLIKRIISRGHNVGVHGSYNTYRDGGMIAYEKRQFDKFVIACNKYAKPIGIRQHYLRVDYSVTQDYFERAGYSYDTTGGYADVPGFRFGVCYSFPMWSWLEGRQINLIQRPLIVMEVAAFSLYPPSEVLYKLNILKANCYKFNGDFSLLWHNSQFFLGRKKMFNFIIS</sequence>
<dbReference type="InterPro" id="IPR011330">
    <property type="entry name" value="Glyco_hydro/deAcase_b/a-brl"/>
</dbReference>
<organism evidence="2 3">
    <name type="scientific">Thalassolituus hydrocarboniclasticus</name>
    <dbReference type="NCBI Taxonomy" id="2742796"/>
    <lineage>
        <taxon>Bacteria</taxon>
        <taxon>Pseudomonadati</taxon>
        <taxon>Pseudomonadota</taxon>
        <taxon>Gammaproteobacteria</taxon>
        <taxon>Oceanospirillales</taxon>
        <taxon>Oceanospirillaceae</taxon>
        <taxon>Thalassolituus</taxon>
    </lineage>
</organism>
<dbReference type="EMBL" id="CP054475">
    <property type="protein sequence ID" value="UXD87949.1"/>
    <property type="molecule type" value="Genomic_DNA"/>
</dbReference>
<dbReference type="RefSeq" id="WP_260996710.1">
    <property type="nucleotide sequence ID" value="NZ_CP054475.1"/>
</dbReference>
<keyword evidence="3" id="KW-1185">Reference proteome</keyword>
<proteinExistence type="predicted"/>
<protein>
    <submittedName>
        <fullName evidence="2">MarR family transcriptional regulator</fullName>
    </submittedName>
</protein>
<evidence type="ECO:0000313" key="2">
    <source>
        <dbReference type="EMBL" id="UXD87949.1"/>
    </source>
</evidence>
<dbReference type="Gene3D" id="3.20.20.370">
    <property type="entry name" value="Glycoside hydrolase/deacetylase"/>
    <property type="match status" value="1"/>
</dbReference>
<dbReference type="Pfam" id="PF23019">
    <property type="entry name" value="DUF7033"/>
    <property type="match status" value="1"/>
</dbReference>
<dbReference type="CDD" id="cd10931">
    <property type="entry name" value="CE4_u7"/>
    <property type="match status" value="1"/>
</dbReference>
<gene>
    <name evidence="2" type="ORF">HUF19_11135</name>
</gene>